<protein>
    <recommendedName>
        <fullName evidence="3">Transferase</fullName>
    </recommendedName>
</protein>
<name>A0ABX4NYM8_9LEPT</name>
<accession>A0ABX4NYM8</accession>
<reference evidence="1 2" key="1">
    <citation type="submission" date="2017-07" db="EMBL/GenBank/DDBJ databases">
        <title>Leptospira spp. isolated from tropical soils.</title>
        <authorList>
            <person name="Thibeaux R."/>
            <person name="Iraola G."/>
            <person name="Ferres I."/>
            <person name="Bierque E."/>
            <person name="Girault D."/>
            <person name="Soupe-Gilbert M.-E."/>
            <person name="Picardeau M."/>
            <person name="Goarant C."/>
        </authorList>
    </citation>
    <scope>NUCLEOTIDE SEQUENCE [LARGE SCALE GENOMIC DNA]</scope>
    <source>
        <strain evidence="1 2">FH2-B-D1</strain>
    </source>
</reference>
<dbReference type="EMBL" id="NPDU01000025">
    <property type="protein sequence ID" value="PJZ61809.1"/>
    <property type="molecule type" value="Genomic_DNA"/>
</dbReference>
<gene>
    <name evidence="1" type="ORF">CH376_11215</name>
</gene>
<dbReference type="NCBIfam" id="TIGR04331">
    <property type="entry name" value="o_ant_LIC12162"/>
    <property type="match status" value="1"/>
</dbReference>
<evidence type="ECO:0008006" key="3">
    <source>
        <dbReference type="Google" id="ProtNLM"/>
    </source>
</evidence>
<evidence type="ECO:0000313" key="2">
    <source>
        <dbReference type="Proteomes" id="UP000232149"/>
    </source>
</evidence>
<sequence>MEQAVAKLGFHLITTSDQRTWRSGLPIVFLGEWCKPYHLQHSWSKLDHIVAKPYGLGEKKYLDYEFSKTIQNRLLEVLKVKLNSIHNVNYDIRSWKIILGHWLNRYTDVLINRYNTLRECLNDHEIESTTLFKNDKYFLASKDSLSFIWSCNDPVWNNVLFGKLLSFISDQNIKELECSFEIPEKKGEEVKETYKAKIRKTIMGIYERLSSIFVRESDFLLISSYFPVFIEFILQLKLFQFPKIWRTSSTKIEAEYDSALRKNLTNEIAKTEFEGVPLYFLSLLFEMMPICFLEGFKEVTRQADLLPWPSKPRFVFTSNCFDTDEIFKRWISEKIHTGSKYYVGQHGNNYGTYRFNNPTVEEDTADKFIAWGNWAKEYSVHRTGFVFKSLRAKRMEHDPSGDLLLIELSLPHLIRTWDVYAEHHEYFEEQKRFVSLLKPSIKKDLVIRLHREFIQRDWSEDIRWKDFNPDLKIDLGITHNINLLRKSRLAVHSYDSTGILETLSLNFPTLAFWANEFDHLRESAIPYYRMLEEVGILHLSPESCARHINSIWQDVGNWWLSEKVQGARREFCLQFALMTERPVALLTEIFES</sequence>
<keyword evidence="2" id="KW-1185">Reference proteome</keyword>
<dbReference type="Proteomes" id="UP000232149">
    <property type="component" value="Unassembled WGS sequence"/>
</dbReference>
<proteinExistence type="predicted"/>
<organism evidence="1 2">
    <name type="scientific">Leptospira adleri</name>
    <dbReference type="NCBI Taxonomy" id="2023186"/>
    <lineage>
        <taxon>Bacteria</taxon>
        <taxon>Pseudomonadati</taxon>
        <taxon>Spirochaetota</taxon>
        <taxon>Spirochaetia</taxon>
        <taxon>Leptospirales</taxon>
        <taxon>Leptospiraceae</taxon>
        <taxon>Leptospira</taxon>
    </lineage>
</organism>
<dbReference type="InterPro" id="IPR027603">
    <property type="entry name" value="LIC12162"/>
</dbReference>
<evidence type="ECO:0000313" key="1">
    <source>
        <dbReference type="EMBL" id="PJZ61809.1"/>
    </source>
</evidence>
<comment type="caution">
    <text evidence="1">The sequence shown here is derived from an EMBL/GenBank/DDBJ whole genome shotgun (WGS) entry which is preliminary data.</text>
</comment>